<evidence type="ECO:0008006" key="3">
    <source>
        <dbReference type="Google" id="ProtNLM"/>
    </source>
</evidence>
<organism evidence="1 2">
    <name type="scientific">Candidatus Chloroploca mongolica</name>
    <dbReference type="NCBI Taxonomy" id="2528176"/>
    <lineage>
        <taxon>Bacteria</taxon>
        <taxon>Bacillati</taxon>
        <taxon>Chloroflexota</taxon>
        <taxon>Chloroflexia</taxon>
        <taxon>Chloroflexales</taxon>
        <taxon>Chloroflexineae</taxon>
        <taxon>Oscillochloridaceae</taxon>
        <taxon>Candidatus Chloroploca</taxon>
    </lineage>
</organism>
<dbReference type="Gene3D" id="3.40.50.300">
    <property type="entry name" value="P-loop containing nucleotide triphosphate hydrolases"/>
    <property type="match status" value="1"/>
</dbReference>
<dbReference type="Proteomes" id="UP001193081">
    <property type="component" value="Unassembled WGS sequence"/>
</dbReference>
<dbReference type="RefSeq" id="WP_135480209.1">
    <property type="nucleotide sequence ID" value="NZ_SIJK02000049.1"/>
</dbReference>
<evidence type="ECO:0000313" key="2">
    <source>
        <dbReference type="Proteomes" id="UP001193081"/>
    </source>
</evidence>
<name>A0ABS4DEV1_9CHLR</name>
<gene>
    <name evidence="1" type="ORF">EYB53_019710</name>
</gene>
<proteinExistence type="predicted"/>
<keyword evidence="2" id="KW-1185">Reference proteome</keyword>
<dbReference type="EMBL" id="SIJK02000049">
    <property type="protein sequence ID" value="MBP1467953.1"/>
    <property type="molecule type" value="Genomic_DNA"/>
</dbReference>
<protein>
    <recommendedName>
        <fullName evidence="3">ATP-binding protein</fullName>
    </recommendedName>
</protein>
<comment type="caution">
    <text evidence="1">The sequence shown here is derived from an EMBL/GenBank/DDBJ whole genome shotgun (WGS) entry which is preliminary data.</text>
</comment>
<dbReference type="InterPro" id="IPR027417">
    <property type="entry name" value="P-loop_NTPase"/>
</dbReference>
<sequence length="482" mass="55497">MTAQSTPHFVNRDNEIRRIITIVRSDIRKSTLINAPSGFGKSALLEKVIEKLQGEHRDYAYALVSAHSIATIEEIARLFLQEFKIPESEDLPKNPGRELARCLNKRFFNSNTLDVNITRVVLIVDFDVFPEDINKIIVDFISDIRENLKHLEKSPKVDLIVAGKILKTVELLSYPELVTLSPLTYEHVYATAAQYLRGHHSQAISEAAAHVFYLTGGHPQCMAALLNALADSRDAPDIYFDPKSNRQHWDTQIQPVFEKVEREIPSNLSDFADVITALSVYRYLDNAILTNHCDSYPLTGCPTCEDLKQKLTAAYIYPTNNRGVYLCDGVYRRLLTIKLRYEQPERLRTLCETSATRCLEKIATANEPKLWALEYLFQRLQVLSLEPLEDAADRQAALEGFLFDEVKQVVDALYQHQRNWHDFTELVALVTQQLSQPSESDQMGHWELSFLFNYVFREKAYNEELIRKLTHALEQERDRYRS</sequence>
<accession>A0ABS4DEV1</accession>
<reference evidence="1 2" key="1">
    <citation type="submission" date="2021-03" db="EMBL/GenBank/DDBJ databases">
        <authorList>
            <person name="Grouzdev D.S."/>
        </authorList>
    </citation>
    <scope>NUCLEOTIDE SEQUENCE [LARGE SCALE GENOMIC DNA]</scope>
    <source>
        <strain evidence="1 2">M50-1</strain>
    </source>
</reference>
<evidence type="ECO:0000313" key="1">
    <source>
        <dbReference type="EMBL" id="MBP1467953.1"/>
    </source>
</evidence>
<dbReference type="SUPFAM" id="SSF52540">
    <property type="entry name" value="P-loop containing nucleoside triphosphate hydrolases"/>
    <property type="match status" value="1"/>
</dbReference>